<feature type="domain" description="Serine aminopeptidase S33" evidence="11">
    <location>
        <begin position="113"/>
        <end position="222"/>
    </location>
</feature>
<dbReference type="Proteomes" id="UP000681967">
    <property type="component" value="Unassembled WGS sequence"/>
</dbReference>
<dbReference type="SUPFAM" id="SSF53474">
    <property type="entry name" value="alpha/beta-Hydrolases"/>
    <property type="match status" value="1"/>
</dbReference>
<dbReference type="Gene3D" id="3.40.50.1820">
    <property type="entry name" value="alpha/beta hydrolase"/>
    <property type="match status" value="1"/>
</dbReference>
<dbReference type="EMBL" id="CAJNOV010004924">
    <property type="protein sequence ID" value="CAF1192012.1"/>
    <property type="molecule type" value="Genomic_DNA"/>
</dbReference>
<evidence type="ECO:0000313" key="19">
    <source>
        <dbReference type="EMBL" id="CAF3931720.1"/>
    </source>
</evidence>
<dbReference type="OrthoDB" id="446723at2759"/>
<dbReference type="EMBL" id="CAJNRF010001897">
    <property type="protein sequence ID" value="CAF2030388.1"/>
    <property type="molecule type" value="Genomic_DNA"/>
</dbReference>
<keyword evidence="5" id="KW-0472">Membrane</keyword>
<evidence type="ECO:0000313" key="12">
    <source>
        <dbReference type="EMBL" id="CAF1192012.1"/>
    </source>
</evidence>
<dbReference type="Proteomes" id="UP000663855">
    <property type="component" value="Unassembled WGS sequence"/>
</dbReference>
<evidence type="ECO:0000313" key="21">
    <source>
        <dbReference type="Proteomes" id="UP000663856"/>
    </source>
</evidence>
<evidence type="ECO:0000256" key="7">
    <source>
        <dbReference type="ARBA" id="ARBA00023288"/>
    </source>
</evidence>
<organism evidence="14 21">
    <name type="scientific">Rotaria magnacalcarata</name>
    <dbReference type="NCBI Taxonomy" id="392030"/>
    <lineage>
        <taxon>Eukaryota</taxon>
        <taxon>Metazoa</taxon>
        <taxon>Spiralia</taxon>
        <taxon>Gnathifera</taxon>
        <taxon>Rotifera</taxon>
        <taxon>Eurotatoria</taxon>
        <taxon>Bdelloidea</taxon>
        <taxon>Philodinida</taxon>
        <taxon>Philodinidae</taxon>
        <taxon>Rotaria</taxon>
    </lineage>
</organism>
<accession>A0A816N604</accession>
<dbReference type="Proteomes" id="UP000663834">
    <property type="component" value="Unassembled WGS sequence"/>
</dbReference>
<evidence type="ECO:0000256" key="2">
    <source>
        <dbReference type="ARBA" id="ARBA00012423"/>
    </source>
</evidence>
<keyword evidence="22" id="KW-1185">Reference proteome</keyword>
<evidence type="ECO:0000313" key="16">
    <source>
        <dbReference type="EMBL" id="CAF2155271.1"/>
    </source>
</evidence>
<dbReference type="InterPro" id="IPR022742">
    <property type="entry name" value="Hydrolase_4"/>
</dbReference>
<reference evidence="14" key="1">
    <citation type="submission" date="2021-02" db="EMBL/GenBank/DDBJ databases">
        <authorList>
            <person name="Nowell W R."/>
        </authorList>
    </citation>
    <scope>NUCLEOTIDE SEQUENCE</scope>
</reference>
<dbReference type="EMBL" id="CAJOBI010002215">
    <property type="protein sequence ID" value="CAF3918968.1"/>
    <property type="molecule type" value="Genomic_DNA"/>
</dbReference>
<keyword evidence="6" id="KW-0564">Palmitate</keyword>
<evidence type="ECO:0000313" key="14">
    <source>
        <dbReference type="EMBL" id="CAF2030388.1"/>
    </source>
</evidence>
<evidence type="ECO:0000313" key="20">
    <source>
        <dbReference type="EMBL" id="CAF4046931.1"/>
    </source>
</evidence>
<protein>
    <recommendedName>
        <fullName evidence="2">palmitoyl-protein hydrolase</fullName>
        <ecNumber evidence="2">3.1.2.22</ecNumber>
    </recommendedName>
</protein>
<dbReference type="Proteomes" id="UP000676336">
    <property type="component" value="Unassembled WGS sequence"/>
</dbReference>
<proteinExistence type="inferred from homology"/>
<dbReference type="Proteomes" id="UP000663856">
    <property type="component" value="Unassembled WGS sequence"/>
</dbReference>
<dbReference type="PANTHER" id="PTHR12277">
    <property type="entry name" value="ALPHA/BETA HYDROLASE DOMAIN-CONTAINING PROTEIN"/>
    <property type="match status" value="1"/>
</dbReference>
<evidence type="ECO:0000313" key="18">
    <source>
        <dbReference type="EMBL" id="CAF3918968.1"/>
    </source>
</evidence>
<keyword evidence="3" id="KW-1003">Cell membrane</keyword>
<dbReference type="FunFam" id="3.40.50.1820:FF:000008">
    <property type="entry name" value="Alpha/beta hydrolase domain-containing protein 17B"/>
    <property type="match status" value="1"/>
</dbReference>
<comment type="similarity">
    <text evidence="8">Belongs to the AB hydrolase superfamily. ABHD17 family.</text>
</comment>
<dbReference type="EMBL" id="CAJNRG010002204">
    <property type="protein sequence ID" value="CAF2044302.1"/>
    <property type="molecule type" value="Genomic_DNA"/>
</dbReference>
<evidence type="ECO:0000256" key="9">
    <source>
        <dbReference type="ARBA" id="ARBA00046278"/>
    </source>
</evidence>
<evidence type="ECO:0000313" key="17">
    <source>
        <dbReference type="EMBL" id="CAF3819315.1"/>
    </source>
</evidence>
<dbReference type="Pfam" id="PF12146">
    <property type="entry name" value="Hydrolase_4"/>
    <property type="match status" value="1"/>
</dbReference>
<gene>
    <name evidence="20" type="ORF">BYL167_LOCUS16213</name>
    <name evidence="12" type="ORF">CJN711_LOCUS11566</name>
    <name evidence="13" type="ORF">KQP761_LOCUS38276</name>
    <name evidence="16" type="ORF">MBJ925_LOCUS32056</name>
    <name evidence="17" type="ORF">OVN521_LOCUS4947</name>
    <name evidence="18" type="ORF">SMN809_LOCUS7563</name>
    <name evidence="19" type="ORF">UXM345_LOCUS12231</name>
    <name evidence="14" type="ORF">WKI299_LOCUS6519</name>
    <name evidence="15" type="ORF">XDN619_LOCUS7308</name>
</gene>
<comment type="caution">
    <text evidence="14">The sequence shown here is derived from an EMBL/GenBank/DDBJ whole genome shotgun (WGS) entry which is preliminary data.</text>
</comment>
<comment type="catalytic activity">
    <reaction evidence="10">
        <text>S-hexadecanoyl-L-cysteinyl-[protein] + H2O = L-cysteinyl-[protein] + hexadecanoate + H(+)</text>
        <dbReference type="Rhea" id="RHEA:19233"/>
        <dbReference type="Rhea" id="RHEA-COMP:10131"/>
        <dbReference type="Rhea" id="RHEA-COMP:11032"/>
        <dbReference type="ChEBI" id="CHEBI:7896"/>
        <dbReference type="ChEBI" id="CHEBI:15377"/>
        <dbReference type="ChEBI" id="CHEBI:15378"/>
        <dbReference type="ChEBI" id="CHEBI:29950"/>
        <dbReference type="ChEBI" id="CHEBI:74151"/>
        <dbReference type="EC" id="3.1.2.22"/>
    </reaction>
</comment>
<dbReference type="Proteomes" id="UP000663842">
    <property type="component" value="Unassembled WGS sequence"/>
</dbReference>
<evidence type="ECO:0000256" key="8">
    <source>
        <dbReference type="ARBA" id="ARBA00038397"/>
    </source>
</evidence>
<dbReference type="EMBL" id="CAJNRE010017454">
    <property type="protein sequence ID" value="CAF2155271.1"/>
    <property type="molecule type" value="Genomic_DNA"/>
</dbReference>
<dbReference type="GO" id="GO:0005886">
    <property type="term" value="C:plasma membrane"/>
    <property type="evidence" value="ECO:0007669"/>
    <property type="project" value="UniProtKB-SubCell"/>
</dbReference>
<dbReference type="Proteomes" id="UP000663887">
    <property type="component" value="Unassembled WGS sequence"/>
</dbReference>
<dbReference type="EMBL" id="CAJNOW010021762">
    <property type="protein sequence ID" value="CAF1685294.1"/>
    <property type="molecule type" value="Genomic_DNA"/>
</dbReference>
<name>A0A816N604_9BILA</name>
<dbReference type="Proteomes" id="UP000663866">
    <property type="component" value="Unassembled WGS sequence"/>
</dbReference>
<evidence type="ECO:0000256" key="1">
    <source>
        <dbReference type="ARBA" id="ARBA00004236"/>
    </source>
</evidence>
<evidence type="ECO:0000256" key="5">
    <source>
        <dbReference type="ARBA" id="ARBA00023136"/>
    </source>
</evidence>
<evidence type="ECO:0000313" key="15">
    <source>
        <dbReference type="EMBL" id="CAF2044302.1"/>
    </source>
</evidence>
<dbReference type="AlphaFoldDB" id="A0A816N604"/>
<evidence type="ECO:0000313" key="22">
    <source>
        <dbReference type="Proteomes" id="UP000663866"/>
    </source>
</evidence>
<dbReference type="EMBL" id="CAJOBF010001263">
    <property type="protein sequence ID" value="CAF3931720.1"/>
    <property type="molecule type" value="Genomic_DNA"/>
</dbReference>
<evidence type="ECO:0000259" key="11">
    <source>
        <dbReference type="Pfam" id="PF12146"/>
    </source>
</evidence>
<dbReference type="Proteomes" id="UP000663824">
    <property type="component" value="Unassembled WGS sequence"/>
</dbReference>
<evidence type="ECO:0000313" key="13">
    <source>
        <dbReference type="EMBL" id="CAF1685294.1"/>
    </source>
</evidence>
<dbReference type="GO" id="GO:0010008">
    <property type="term" value="C:endosome membrane"/>
    <property type="evidence" value="ECO:0007669"/>
    <property type="project" value="TreeGrafter"/>
</dbReference>
<dbReference type="EC" id="3.1.2.22" evidence="2"/>
<dbReference type="PANTHER" id="PTHR12277:SF81">
    <property type="entry name" value="PROTEIN ABHD13"/>
    <property type="match status" value="1"/>
</dbReference>
<sequence length="349" mass="38859">MNTLSIRDLCCLFCCPPLPSRIAAKLAFLPPEPTYTLNVVDSLTPVNGTIDQKSSPTKTHLVDANKSVRYTIAFSEKAEWQHSQSDIAKLEPYFVTTARHNRIACLHITCTSDPKYYILFSHGNAVDLGQMASFFIILGTRLQCNIISYDYSGYGASQGKASEKNMYADIEATFYSIKQRYNISPSKIILYGQSIGTVPTIDLASRHNECCIACILHSPLTSGMRVAFPDTKRTWCCDAFPSIDKIHRIRSTVLIIHGTEDDVIDVSHGFALYNRIHIQHQIEPLWLDGAGHNDIEAHGQYVERLLRLIDVDIPHISLKKEQQTLIVPPVQPTLASTLIIPASTANGTN</sequence>
<evidence type="ECO:0000256" key="6">
    <source>
        <dbReference type="ARBA" id="ARBA00023139"/>
    </source>
</evidence>
<evidence type="ECO:0000256" key="10">
    <source>
        <dbReference type="ARBA" id="ARBA00047337"/>
    </source>
</evidence>
<dbReference type="GO" id="GO:0008474">
    <property type="term" value="F:palmitoyl-(protein) hydrolase activity"/>
    <property type="evidence" value="ECO:0007669"/>
    <property type="project" value="UniProtKB-EC"/>
</dbReference>
<evidence type="ECO:0000256" key="3">
    <source>
        <dbReference type="ARBA" id="ARBA00022475"/>
    </source>
</evidence>
<comment type="subcellular location">
    <subcellularLocation>
        <location evidence="1">Cell membrane</location>
    </subcellularLocation>
    <subcellularLocation>
        <location evidence="9">Endomembrane system</location>
        <topology evidence="9">Lipid-anchor</topology>
        <orientation evidence="9">Cytoplasmic side</orientation>
    </subcellularLocation>
</comment>
<dbReference type="EMBL" id="CAJOBG010000475">
    <property type="protein sequence ID" value="CAF3819315.1"/>
    <property type="molecule type" value="Genomic_DNA"/>
</dbReference>
<keyword evidence="4" id="KW-0378">Hydrolase</keyword>
<dbReference type="InterPro" id="IPR029058">
    <property type="entry name" value="AB_hydrolase_fold"/>
</dbReference>
<keyword evidence="7" id="KW-0449">Lipoprotein</keyword>
<dbReference type="EMBL" id="CAJOBH010006160">
    <property type="protein sequence ID" value="CAF4046931.1"/>
    <property type="molecule type" value="Genomic_DNA"/>
</dbReference>
<evidence type="ECO:0000256" key="4">
    <source>
        <dbReference type="ARBA" id="ARBA00022801"/>
    </source>
</evidence>